<evidence type="ECO:0000256" key="5">
    <source>
        <dbReference type="HAMAP-Rule" id="MF_01350"/>
    </source>
</evidence>
<dbReference type="GO" id="GO:0048038">
    <property type="term" value="F:quinone binding"/>
    <property type="evidence" value="ECO:0007669"/>
    <property type="project" value="UniProtKB-KW"/>
</dbReference>
<dbReference type="OrthoDB" id="9803734at2"/>
<comment type="catalytic activity">
    <reaction evidence="5">
        <text>a quinone + NADH + 5 H(+)(in) = a quinol + NAD(+) + 4 H(+)(out)</text>
        <dbReference type="Rhea" id="RHEA:57888"/>
        <dbReference type="ChEBI" id="CHEBI:15378"/>
        <dbReference type="ChEBI" id="CHEBI:24646"/>
        <dbReference type="ChEBI" id="CHEBI:57540"/>
        <dbReference type="ChEBI" id="CHEBI:57945"/>
        <dbReference type="ChEBI" id="CHEBI:132124"/>
    </reaction>
</comment>
<keyword evidence="5" id="KW-0874">Quinone</keyword>
<protein>
    <recommendedName>
        <fullName evidence="5">NADH-quinone oxidoreductase subunit H</fullName>
        <ecNumber evidence="5">7.1.1.-</ecNumber>
    </recommendedName>
    <alternativeName>
        <fullName evidence="5">NADH dehydrogenase I subunit H</fullName>
    </alternativeName>
    <alternativeName>
        <fullName evidence="5">NDH-1 subunit H</fullName>
    </alternativeName>
</protein>
<keyword evidence="5 6" id="KW-0520">NAD</keyword>
<feature type="transmembrane region" description="Helical" evidence="5">
    <location>
        <begin position="267"/>
        <end position="285"/>
    </location>
</feature>
<dbReference type="AlphaFoldDB" id="A0A4D6YHA1"/>
<dbReference type="Proteomes" id="UP000298745">
    <property type="component" value="Chromosome"/>
</dbReference>
<keyword evidence="3 5" id="KW-1133">Transmembrane helix</keyword>
<reference evidence="7 8" key="1">
    <citation type="submission" date="2018-12" db="EMBL/GenBank/DDBJ databases">
        <authorList>
            <person name="Chong R.A."/>
        </authorList>
    </citation>
    <scope>NUCLEOTIDE SEQUENCE [LARGE SCALE GENOMIC DNA]</scope>
    <source>
        <strain evidence="7 8">Msa</strain>
    </source>
</reference>
<name>A0A4D6YHA1_9GAMM</name>
<proteinExistence type="inferred from homology"/>
<dbReference type="NCBIfam" id="NF004741">
    <property type="entry name" value="PRK06076.1-2"/>
    <property type="match status" value="1"/>
</dbReference>
<evidence type="ECO:0000313" key="7">
    <source>
        <dbReference type="EMBL" id="QCI23715.1"/>
    </source>
</evidence>
<feature type="transmembrane region" description="Helical" evidence="5">
    <location>
        <begin position="107"/>
        <end position="133"/>
    </location>
</feature>
<evidence type="ECO:0000313" key="8">
    <source>
        <dbReference type="Proteomes" id="UP000298745"/>
    </source>
</evidence>
<evidence type="ECO:0000256" key="6">
    <source>
        <dbReference type="RuleBase" id="RU000471"/>
    </source>
</evidence>
<feature type="transmembrane region" description="Helical" evidence="5">
    <location>
        <begin position="297"/>
        <end position="321"/>
    </location>
</feature>
<evidence type="ECO:0000256" key="1">
    <source>
        <dbReference type="ARBA" id="ARBA00004141"/>
    </source>
</evidence>
<feature type="transmembrane region" description="Helical" evidence="5">
    <location>
        <begin position="12"/>
        <end position="32"/>
    </location>
</feature>
<dbReference type="NCBIfam" id="NF004740">
    <property type="entry name" value="PRK06076.1-1"/>
    <property type="match status" value="1"/>
</dbReference>
<evidence type="ECO:0000256" key="4">
    <source>
        <dbReference type="ARBA" id="ARBA00023136"/>
    </source>
</evidence>
<keyword evidence="4 5" id="KW-0472">Membrane</keyword>
<keyword evidence="5" id="KW-0830">Ubiquinone</keyword>
<dbReference type="PROSITE" id="PS00667">
    <property type="entry name" value="COMPLEX1_ND1_1"/>
    <property type="match status" value="1"/>
</dbReference>
<feature type="transmembrane region" description="Helical" evidence="5">
    <location>
        <begin position="154"/>
        <end position="174"/>
    </location>
</feature>
<keyword evidence="5" id="KW-1278">Translocase</keyword>
<dbReference type="InterPro" id="IPR018086">
    <property type="entry name" value="NADH_UbQ_OxRdtase_su1_CS"/>
</dbReference>
<dbReference type="EC" id="7.1.1.-" evidence="5"/>
<gene>
    <name evidence="5 7" type="primary">nuoH</name>
    <name evidence="7" type="ORF">D9V74_00740</name>
</gene>
<evidence type="ECO:0000256" key="2">
    <source>
        <dbReference type="ARBA" id="ARBA00022692"/>
    </source>
</evidence>
<evidence type="ECO:0000256" key="3">
    <source>
        <dbReference type="ARBA" id="ARBA00022989"/>
    </source>
</evidence>
<dbReference type="Pfam" id="PF00146">
    <property type="entry name" value="NADHdh"/>
    <property type="match status" value="1"/>
</dbReference>
<organism evidence="7 8">
    <name type="scientific">Buchnera aphidicola</name>
    <name type="common">Macrosiphoniella sanborni</name>
    <dbReference type="NCBI Taxonomy" id="1241865"/>
    <lineage>
        <taxon>Bacteria</taxon>
        <taxon>Pseudomonadati</taxon>
        <taxon>Pseudomonadota</taxon>
        <taxon>Gammaproteobacteria</taxon>
        <taxon>Enterobacterales</taxon>
        <taxon>Erwiniaceae</taxon>
        <taxon>Buchnera</taxon>
    </lineage>
</organism>
<comment type="similarity">
    <text evidence="5 6">Belongs to the complex I subunit 1 family.</text>
</comment>
<comment type="function">
    <text evidence="5">NDH-1 shuttles electrons from NADH, via FMN and iron-sulfur (Fe-S) centers, to quinones in the respiratory chain. The immediate electron acceptor for the enzyme in this species is believed to be ubiquinone. Couples the redox reaction to proton translocation (for every two electrons transferred, four hydrogen ions are translocated across the cytoplasmic membrane), and thus conserves the redox energy in a proton gradient. This subunit may bind ubiquinone.</text>
</comment>
<dbReference type="PANTHER" id="PTHR11432">
    <property type="entry name" value="NADH DEHYDROGENASE SUBUNIT 1"/>
    <property type="match status" value="1"/>
</dbReference>
<dbReference type="HAMAP" id="MF_01350">
    <property type="entry name" value="NDH1_NuoH"/>
    <property type="match status" value="1"/>
</dbReference>
<dbReference type="InterPro" id="IPR001694">
    <property type="entry name" value="NADH_UbQ_OxRdtase_su1/FPO"/>
</dbReference>
<dbReference type="PROSITE" id="PS00668">
    <property type="entry name" value="COMPLEX1_ND1_2"/>
    <property type="match status" value="1"/>
</dbReference>
<dbReference type="GO" id="GO:0005886">
    <property type="term" value="C:plasma membrane"/>
    <property type="evidence" value="ECO:0007669"/>
    <property type="project" value="UniProtKB-SubCell"/>
</dbReference>
<keyword evidence="5" id="KW-1003">Cell membrane</keyword>
<feature type="transmembrane region" description="Helical" evidence="5">
    <location>
        <begin position="186"/>
        <end position="207"/>
    </location>
</feature>
<keyword evidence="2 5" id="KW-0812">Transmembrane</keyword>
<dbReference type="GO" id="GO:0009060">
    <property type="term" value="P:aerobic respiration"/>
    <property type="evidence" value="ECO:0007669"/>
    <property type="project" value="TreeGrafter"/>
</dbReference>
<dbReference type="GO" id="GO:0003954">
    <property type="term" value="F:NADH dehydrogenase activity"/>
    <property type="evidence" value="ECO:0007669"/>
    <property type="project" value="TreeGrafter"/>
</dbReference>
<keyword evidence="7" id="KW-0560">Oxidoreductase</keyword>
<dbReference type="EMBL" id="CP034864">
    <property type="protein sequence ID" value="QCI23715.1"/>
    <property type="molecule type" value="Genomic_DNA"/>
</dbReference>
<reference evidence="7 8" key="2">
    <citation type="submission" date="2019-05" db="EMBL/GenBank/DDBJ databases">
        <title>Genome evolution of the obligate endosymbiont Buchnera aphidicola.</title>
        <authorList>
            <person name="Moran N.A."/>
        </authorList>
    </citation>
    <scope>NUCLEOTIDE SEQUENCE [LARGE SCALE GENOMIC DNA]</scope>
    <source>
        <strain evidence="7 8">Msa</strain>
    </source>
</reference>
<comment type="subunit">
    <text evidence="5">NDH-1 is composed of 13 different subunits. Subunits NuoA, H, J, K, L, M, N constitute the membrane sector of the complex.</text>
</comment>
<dbReference type="RefSeq" id="WP_158362371.1">
    <property type="nucleotide sequence ID" value="NZ_CP034864.1"/>
</dbReference>
<feature type="transmembrane region" description="Helical" evidence="5">
    <location>
        <begin position="234"/>
        <end position="261"/>
    </location>
</feature>
<sequence>MIGLKINIVQIFFSFFKIFFLLFSTVFFAAFLSIIERRLLALFQNRYGPNRVGWMGSLQICADMIKILFKEDWTPPFSKKFIFILSPIIAFMSLLCVVPTIPFTSSFMIIDLNIGILFFLMMASLSVYSILFAGWSSNNKYALLGAMRACVQTLSYEVFLGLSLMGVVACSGSFKISDIVIHQKDIWNIFPQFFGFLSFFIAGLAVCHRHPFDQPESEQELADGYHIEYSGMKFGLFFIGEYISIIVVSSLIVTIFFGGWLGPFIPGFIWFFLKTIFFIFIFILIRASLPRPRYDHILLFGWKYCLPLTLLNLFFTAFFILL</sequence>
<feature type="transmembrane region" description="Helical" evidence="5">
    <location>
        <begin position="81"/>
        <end position="101"/>
    </location>
</feature>
<dbReference type="GO" id="GO:0016655">
    <property type="term" value="F:oxidoreductase activity, acting on NAD(P)H, quinone or similar compound as acceptor"/>
    <property type="evidence" value="ECO:0007669"/>
    <property type="project" value="UniProtKB-UniRule"/>
</dbReference>
<comment type="subcellular location">
    <subcellularLocation>
        <location evidence="5 6">Cell membrane</location>
        <topology evidence="5 6">Multi-pass membrane protein</topology>
    </subcellularLocation>
    <subcellularLocation>
        <location evidence="1">Membrane</location>
        <topology evidence="1">Multi-pass membrane protein</topology>
    </subcellularLocation>
</comment>
<accession>A0A4D6YHA1</accession>
<dbReference type="PANTHER" id="PTHR11432:SF3">
    <property type="entry name" value="NADH-UBIQUINONE OXIDOREDUCTASE CHAIN 1"/>
    <property type="match status" value="1"/>
</dbReference>